<dbReference type="EMBL" id="CM045758">
    <property type="protein sequence ID" value="KAI8029245.1"/>
    <property type="molecule type" value="Genomic_DNA"/>
</dbReference>
<proteinExistence type="predicted"/>
<comment type="caution">
    <text evidence="1">The sequence shown here is derived from an EMBL/GenBank/DDBJ whole genome shotgun (WGS) entry which is preliminary data.</text>
</comment>
<dbReference type="Proteomes" id="UP001060215">
    <property type="component" value="Chromosome 1"/>
</dbReference>
<name>A0ACC0IUC5_9ERIC</name>
<gene>
    <name evidence="1" type="ORF">LOK49_LG01G01994</name>
</gene>
<evidence type="ECO:0000313" key="2">
    <source>
        <dbReference type="Proteomes" id="UP001060215"/>
    </source>
</evidence>
<reference evidence="1 2" key="1">
    <citation type="journal article" date="2022" name="Plant J.">
        <title>Chromosome-level genome of Camellia lanceoleosa provides a valuable resource for understanding genome evolution and self-incompatibility.</title>
        <authorList>
            <person name="Gong W."/>
            <person name="Xiao S."/>
            <person name="Wang L."/>
            <person name="Liao Z."/>
            <person name="Chang Y."/>
            <person name="Mo W."/>
            <person name="Hu G."/>
            <person name="Li W."/>
            <person name="Zhao G."/>
            <person name="Zhu H."/>
            <person name="Hu X."/>
            <person name="Ji K."/>
            <person name="Xiang X."/>
            <person name="Song Q."/>
            <person name="Yuan D."/>
            <person name="Jin S."/>
            <person name="Zhang L."/>
        </authorList>
    </citation>
    <scope>NUCLEOTIDE SEQUENCE [LARGE SCALE GENOMIC DNA]</scope>
    <source>
        <strain evidence="1">SQ_2022a</strain>
    </source>
</reference>
<protein>
    <submittedName>
        <fullName evidence="1">Uncharacterized protein</fullName>
    </submittedName>
</protein>
<organism evidence="1 2">
    <name type="scientific">Camellia lanceoleosa</name>
    <dbReference type="NCBI Taxonomy" id="1840588"/>
    <lineage>
        <taxon>Eukaryota</taxon>
        <taxon>Viridiplantae</taxon>
        <taxon>Streptophyta</taxon>
        <taxon>Embryophyta</taxon>
        <taxon>Tracheophyta</taxon>
        <taxon>Spermatophyta</taxon>
        <taxon>Magnoliopsida</taxon>
        <taxon>eudicotyledons</taxon>
        <taxon>Gunneridae</taxon>
        <taxon>Pentapetalae</taxon>
        <taxon>asterids</taxon>
        <taxon>Ericales</taxon>
        <taxon>Theaceae</taxon>
        <taxon>Camellia</taxon>
    </lineage>
</organism>
<keyword evidence="2" id="KW-1185">Reference proteome</keyword>
<sequence>MKPHTGQEAGLIRDDVTVSVHGFLPRKHKKECRLSLAQSSCLKLK</sequence>
<evidence type="ECO:0000313" key="1">
    <source>
        <dbReference type="EMBL" id="KAI8029245.1"/>
    </source>
</evidence>
<accession>A0ACC0IUC5</accession>